<dbReference type="AlphaFoldDB" id="A0A1G6CBN5"/>
<dbReference type="GO" id="GO:0008781">
    <property type="term" value="F:N-acylneuraminate cytidylyltransferase activity"/>
    <property type="evidence" value="ECO:0007669"/>
    <property type="project" value="TreeGrafter"/>
</dbReference>
<organism evidence="1 2">
    <name type="scientific">Eubacterium oxidoreducens</name>
    <dbReference type="NCBI Taxonomy" id="1732"/>
    <lineage>
        <taxon>Bacteria</taxon>
        <taxon>Bacillati</taxon>
        <taxon>Bacillota</taxon>
        <taxon>Clostridia</taxon>
        <taxon>Eubacteriales</taxon>
        <taxon>Eubacteriaceae</taxon>
        <taxon>Eubacterium</taxon>
    </lineage>
</organism>
<accession>A0A1G6CBN5</accession>
<dbReference type="OrthoDB" id="9805604at2"/>
<dbReference type="Proteomes" id="UP000199228">
    <property type="component" value="Unassembled WGS sequence"/>
</dbReference>
<proteinExistence type="predicted"/>
<dbReference type="SUPFAM" id="SSF53448">
    <property type="entry name" value="Nucleotide-diphospho-sugar transferases"/>
    <property type="match status" value="1"/>
</dbReference>
<gene>
    <name evidence="1" type="ORF">SAMN02910417_02261</name>
</gene>
<dbReference type="Gene3D" id="3.90.550.10">
    <property type="entry name" value="Spore Coat Polysaccharide Biosynthesis Protein SpsA, Chain A"/>
    <property type="match status" value="1"/>
</dbReference>
<dbReference type="EMBL" id="FMXR01000017">
    <property type="protein sequence ID" value="SDB30211.1"/>
    <property type="molecule type" value="Genomic_DNA"/>
</dbReference>
<dbReference type="InterPro" id="IPR050793">
    <property type="entry name" value="CMP-NeuNAc_synthase"/>
</dbReference>
<evidence type="ECO:0000313" key="1">
    <source>
        <dbReference type="EMBL" id="SDB30211.1"/>
    </source>
</evidence>
<name>A0A1G6CBN5_EUBOX</name>
<dbReference type="InterPro" id="IPR003329">
    <property type="entry name" value="Cytidylyl_trans"/>
</dbReference>
<protein>
    <submittedName>
        <fullName evidence="1">CMP-N-acetylneuraminic acid synthetase</fullName>
    </submittedName>
</protein>
<sequence length="217" mass="25044">MRVVALVPIKLNSQRLPKKNVLPIAGHPLCWHICNTLADVEEIDQIYVYCSDMEVKRYLPDGVSVLQRPKWLDGDLVKGFDIYREFIKQIDADIYILAHTTSPFIKSESIENALMHVISGENDSAFSAERVQTFAWYKGKPINYDLNDVPRTQDMEAIWVETSAFYIFKKEIFTEHNRRIGFTPYIQEVSGIEAVDIDEKSDYDRACSMIKVESINE</sequence>
<dbReference type="PANTHER" id="PTHR21485">
    <property type="entry name" value="HAD SUPERFAMILY MEMBERS CMAS AND KDSC"/>
    <property type="match status" value="1"/>
</dbReference>
<evidence type="ECO:0000313" key="2">
    <source>
        <dbReference type="Proteomes" id="UP000199228"/>
    </source>
</evidence>
<keyword evidence="2" id="KW-1185">Reference proteome</keyword>
<dbReference type="RefSeq" id="WP_090174460.1">
    <property type="nucleotide sequence ID" value="NZ_FMXR01000017.1"/>
</dbReference>
<reference evidence="1 2" key="1">
    <citation type="submission" date="2016-10" db="EMBL/GenBank/DDBJ databases">
        <authorList>
            <person name="de Groot N.N."/>
        </authorList>
    </citation>
    <scope>NUCLEOTIDE SEQUENCE [LARGE SCALE GENOMIC DNA]</scope>
    <source>
        <strain evidence="1 2">DSM 3217</strain>
    </source>
</reference>
<dbReference type="InterPro" id="IPR029044">
    <property type="entry name" value="Nucleotide-diphossugar_trans"/>
</dbReference>
<dbReference type="PANTHER" id="PTHR21485:SF6">
    <property type="entry name" value="N-ACYLNEURAMINATE CYTIDYLYLTRANSFERASE-RELATED"/>
    <property type="match status" value="1"/>
</dbReference>
<dbReference type="Pfam" id="PF02348">
    <property type="entry name" value="CTP_transf_3"/>
    <property type="match status" value="1"/>
</dbReference>
<dbReference type="STRING" id="1732.SAMN02910417_02261"/>